<feature type="compositionally biased region" description="Pro residues" evidence="1">
    <location>
        <begin position="341"/>
        <end position="353"/>
    </location>
</feature>
<feature type="compositionally biased region" description="Low complexity" evidence="1">
    <location>
        <begin position="499"/>
        <end position="508"/>
    </location>
</feature>
<gene>
    <name evidence="2" type="ORF">BU26DRAFT_572164</name>
</gene>
<evidence type="ECO:0000256" key="1">
    <source>
        <dbReference type="SAM" id="MobiDB-lite"/>
    </source>
</evidence>
<dbReference type="GeneID" id="54587545"/>
<evidence type="ECO:0000313" key="2">
    <source>
        <dbReference type="EMBL" id="KAF2240921.1"/>
    </source>
</evidence>
<feature type="region of interest" description="Disordered" evidence="1">
    <location>
        <begin position="490"/>
        <end position="522"/>
    </location>
</feature>
<accession>A0A6A6HSC8</accession>
<dbReference type="EMBL" id="ML987214">
    <property type="protein sequence ID" value="KAF2240921.1"/>
    <property type="molecule type" value="Genomic_DNA"/>
</dbReference>
<feature type="region of interest" description="Disordered" evidence="1">
    <location>
        <begin position="217"/>
        <end position="240"/>
    </location>
</feature>
<feature type="region of interest" description="Disordered" evidence="1">
    <location>
        <begin position="391"/>
        <end position="424"/>
    </location>
</feature>
<name>A0A6A6HSC8_9PLEO</name>
<sequence>MDASKTITVGARDRRETFVLSQKALVNCELLQALPNGAVINGTTPRAFEVMLAHLDGDERFNAIIRIARHDAIAMLVETWILAQQLGLFHVQDRLIDRFHEQYLRHLRKRPRFVVSINAPAFEYIRDVFGPNTHPKIEHFLIAWYAGLRHGPSMDLDYEDVRELRPEIRERIVRLGARVQFRDEDQILRSLDNFKMRISSGRKALPEAPALEIILPDAETRPAPAQQPPRGTDNRTSPLPVEEPFRHEVHQSLQATQAQSDTLQHPAALQQQTVVNVYPTPCRPQAQMPHEPPPIPPKSHAETQHEPENFQEQQANRTQYRYCNPYAEPDMQPQSPDVRHPPLPGSWPHSLPTPTPQNAWQVPRFENAAPPPPPKWPPAPFVEDELESITGASTIREPTPRRPAPYAEDLPRPYDPTPHQYDPTGYRTQREQIVHRQGASHMHNDPTPRLYEPTGYGTRQGQSSQGLYVPRVHNAPQGHDARRVQGAFYAEEEVNGRDAQPVQQAPQGGAQGSWFTTWPRRR</sequence>
<protein>
    <recommendedName>
        <fullName evidence="4">BTB domain-containing protein</fullName>
    </recommendedName>
</protein>
<dbReference type="AlphaFoldDB" id="A0A6A6HSC8"/>
<keyword evidence="3" id="KW-1185">Reference proteome</keyword>
<organism evidence="2 3">
    <name type="scientific">Trematosphaeria pertusa</name>
    <dbReference type="NCBI Taxonomy" id="390896"/>
    <lineage>
        <taxon>Eukaryota</taxon>
        <taxon>Fungi</taxon>
        <taxon>Dikarya</taxon>
        <taxon>Ascomycota</taxon>
        <taxon>Pezizomycotina</taxon>
        <taxon>Dothideomycetes</taxon>
        <taxon>Pleosporomycetidae</taxon>
        <taxon>Pleosporales</taxon>
        <taxon>Massarineae</taxon>
        <taxon>Trematosphaeriaceae</taxon>
        <taxon>Trematosphaeria</taxon>
    </lineage>
</organism>
<proteinExistence type="predicted"/>
<evidence type="ECO:0008006" key="4">
    <source>
        <dbReference type="Google" id="ProtNLM"/>
    </source>
</evidence>
<feature type="region of interest" description="Disordered" evidence="1">
    <location>
        <begin position="327"/>
        <end position="353"/>
    </location>
</feature>
<dbReference type="Proteomes" id="UP000800094">
    <property type="component" value="Unassembled WGS sequence"/>
</dbReference>
<dbReference type="RefSeq" id="XP_033675925.1">
    <property type="nucleotide sequence ID" value="XM_033834215.1"/>
</dbReference>
<evidence type="ECO:0000313" key="3">
    <source>
        <dbReference type="Proteomes" id="UP000800094"/>
    </source>
</evidence>
<reference evidence="2" key="1">
    <citation type="journal article" date="2020" name="Stud. Mycol.">
        <title>101 Dothideomycetes genomes: a test case for predicting lifestyles and emergence of pathogens.</title>
        <authorList>
            <person name="Haridas S."/>
            <person name="Albert R."/>
            <person name="Binder M."/>
            <person name="Bloem J."/>
            <person name="Labutti K."/>
            <person name="Salamov A."/>
            <person name="Andreopoulos B."/>
            <person name="Baker S."/>
            <person name="Barry K."/>
            <person name="Bills G."/>
            <person name="Bluhm B."/>
            <person name="Cannon C."/>
            <person name="Castanera R."/>
            <person name="Culley D."/>
            <person name="Daum C."/>
            <person name="Ezra D."/>
            <person name="Gonzalez J."/>
            <person name="Henrissat B."/>
            <person name="Kuo A."/>
            <person name="Liang C."/>
            <person name="Lipzen A."/>
            <person name="Lutzoni F."/>
            <person name="Magnuson J."/>
            <person name="Mondo S."/>
            <person name="Nolan M."/>
            <person name="Ohm R."/>
            <person name="Pangilinan J."/>
            <person name="Park H.-J."/>
            <person name="Ramirez L."/>
            <person name="Alfaro M."/>
            <person name="Sun H."/>
            <person name="Tritt A."/>
            <person name="Yoshinaga Y."/>
            <person name="Zwiers L.-H."/>
            <person name="Turgeon B."/>
            <person name="Goodwin S."/>
            <person name="Spatafora J."/>
            <person name="Crous P."/>
            <person name="Grigoriev I."/>
        </authorList>
    </citation>
    <scope>NUCLEOTIDE SEQUENCE</scope>
    <source>
        <strain evidence="2">CBS 122368</strain>
    </source>
</reference>
<feature type="region of interest" description="Disordered" evidence="1">
    <location>
        <begin position="280"/>
        <end position="314"/>
    </location>
</feature>
<feature type="compositionally biased region" description="Basic and acidic residues" evidence="1">
    <location>
        <begin position="299"/>
        <end position="308"/>
    </location>
</feature>